<sequence length="174" mass="19082">MVKVNLDHQQIQIRTLLGHKAVRECLHIIFLDMRAAEFRVLSRREGSVHGGSGSRVGLALRRRPVAREPLGVIGLAFDDDPLPLQLAPQPTSPIDADPFNTTCAFAFALTWDRTGKVPNDAEGISRISMLLGLSVLPFPSPYPSNPSSPSNPQAQPRHAFHIPTAIAESQRRKP</sequence>
<organism evidence="2 3">
    <name type="scientific">Athelia psychrophila</name>
    <dbReference type="NCBI Taxonomy" id="1759441"/>
    <lineage>
        <taxon>Eukaryota</taxon>
        <taxon>Fungi</taxon>
        <taxon>Dikarya</taxon>
        <taxon>Basidiomycota</taxon>
        <taxon>Agaricomycotina</taxon>
        <taxon>Agaricomycetes</taxon>
        <taxon>Agaricomycetidae</taxon>
        <taxon>Atheliales</taxon>
        <taxon>Atheliaceae</taxon>
        <taxon>Athelia</taxon>
    </lineage>
</organism>
<dbReference type="Proteomes" id="UP000076532">
    <property type="component" value="Unassembled WGS sequence"/>
</dbReference>
<protein>
    <submittedName>
        <fullName evidence="2">Uncharacterized protein</fullName>
    </submittedName>
</protein>
<evidence type="ECO:0000313" key="3">
    <source>
        <dbReference type="Proteomes" id="UP000076532"/>
    </source>
</evidence>
<feature type="region of interest" description="Disordered" evidence="1">
    <location>
        <begin position="141"/>
        <end position="174"/>
    </location>
</feature>
<proteinExistence type="predicted"/>
<reference evidence="2 3" key="1">
    <citation type="journal article" date="2016" name="Mol. Biol. Evol.">
        <title>Comparative Genomics of Early-Diverging Mushroom-Forming Fungi Provides Insights into the Origins of Lignocellulose Decay Capabilities.</title>
        <authorList>
            <person name="Nagy L.G."/>
            <person name="Riley R."/>
            <person name="Tritt A."/>
            <person name="Adam C."/>
            <person name="Daum C."/>
            <person name="Floudas D."/>
            <person name="Sun H."/>
            <person name="Yadav J.S."/>
            <person name="Pangilinan J."/>
            <person name="Larsson K.H."/>
            <person name="Matsuura K."/>
            <person name="Barry K."/>
            <person name="Labutti K."/>
            <person name="Kuo R."/>
            <person name="Ohm R.A."/>
            <person name="Bhattacharya S.S."/>
            <person name="Shirouzu T."/>
            <person name="Yoshinaga Y."/>
            <person name="Martin F.M."/>
            <person name="Grigoriev I.V."/>
            <person name="Hibbett D.S."/>
        </authorList>
    </citation>
    <scope>NUCLEOTIDE SEQUENCE [LARGE SCALE GENOMIC DNA]</scope>
    <source>
        <strain evidence="2 3">CBS 109695</strain>
    </source>
</reference>
<accession>A0A166GQA7</accession>
<name>A0A166GQA7_9AGAM</name>
<dbReference type="EMBL" id="KV417576">
    <property type="protein sequence ID" value="KZP18060.1"/>
    <property type="molecule type" value="Genomic_DNA"/>
</dbReference>
<evidence type="ECO:0000256" key="1">
    <source>
        <dbReference type="SAM" id="MobiDB-lite"/>
    </source>
</evidence>
<dbReference type="AlphaFoldDB" id="A0A166GQA7"/>
<keyword evidence="3" id="KW-1185">Reference proteome</keyword>
<gene>
    <name evidence="2" type="ORF">FIBSPDRAFT_956618</name>
</gene>
<evidence type="ECO:0000313" key="2">
    <source>
        <dbReference type="EMBL" id="KZP18060.1"/>
    </source>
</evidence>